<dbReference type="EMBL" id="UINC01048568">
    <property type="protein sequence ID" value="SVB59253.1"/>
    <property type="molecule type" value="Genomic_DNA"/>
</dbReference>
<protein>
    <recommendedName>
        <fullName evidence="2">Molybdopterin dinucleotide-binding domain-containing protein</fullName>
    </recommendedName>
</protein>
<feature type="region of interest" description="Disordered" evidence="1">
    <location>
        <begin position="182"/>
        <end position="201"/>
    </location>
</feature>
<gene>
    <name evidence="3" type="ORF">METZ01_LOCUS212107</name>
</gene>
<reference evidence="3" key="1">
    <citation type="submission" date="2018-05" db="EMBL/GenBank/DDBJ databases">
        <authorList>
            <person name="Lanie J.A."/>
            <person name="Ng W.-L."/>
            <person name="Kazmierczak K.M."/>
            <person name="Andrzejewski T.M."/>
            <person name="Davidsen T.M."/>
            <person name="Wayne K.J."/>
            <person name="Tettelin H."/>
            <person name="Glass J.I."/>
            <person name="Rusch D."/>
            <person name="Podicherti R."/>
            <person name="Tsui H.-C.T."/>
            <person name="Winkler M.E."/>
        </authorList>
    </citation>
    <scope>NUCLEOTIDE SEQUENCE</scope>
</reference>
<organism evidence="3">
    <name type="scientific">marine metagenome</name>
    <dbReference type="NCBI Taxonomy" id="408172"/>
    <lineage>
        <taxon>unclassified sequences</taxon>
        <taxon>metagenomes</taxon>
        <taxon>ecological metagenomes</taxon>
    </lineage>
</organism>
<dbReference type="GO" id="GO:0016491">
    <property type="term" value="F:oxidoreductase activity"/>
    <property type="evidence" value="ECO:0007669"/>
    <property type="project" value="InterPro"/>
</dbReference>
<feature type="domain" description="Molybdopterin dinucleotide-binding" evidence="2">
    <location>
        <begin position="40"/>
        <end position="121"/>
    </location>
</feature>
<dbReference type="SUPFAM" id="SSF50692">
    <property type="entry name" value="ADC-like"/>
    <property type="match status" value="1"/>
</dbReference>
<dbReference type="Gene3D" id="2.40.40.20">
    <property type="match status" value="1"/>
</dbReference>
<evidence type="ECO:0000259" key="2">
    <source>
        <dbReference type="Pfam" id="PF01568"/>
    </source>
</evidence>
<sequence length="201" mass="22043">NNMKEKFPNAIFTNNLNNGKLANIPFAQQIPDPITSAAWQTWVEINSHQAEEMGIKEGDIIYLKSDAGEIKCLAYPHPAVQPSTICVPTGQGTLRGGRYSEERGSNLLKILSDKLDPETGSLAWASTKVSVKRAGGNKKLPKFEGTVEAFPVEPGIPILIVAPGETAHEAEKKNHHKYQEQLNLIDKDKNNNHNGISGEKH</sequence>
<dbReference type="Pfam" id="PF01568">
    <property type="entry name" value="Molydop_binding"/>
    <property type="match status" value="1"/>
</dbReference>
<dbReference type="InterPro" id="IPR006657">
    <property type="entry name" value="MoPterin_dinucl-bd_dom"/>
</dbReference>
<evidence type="ECO:0000256" key="1">
    <source>
        <dbReference type="SAM" id="MobiDB-lite"/>
    </source>
</evidence>
<name>A0A382FAN2_9ZZZZ</name>
<evidence type="ECO:0000313" key="3">
    <source>
        <dbReference type="EMBL" id="SVB59253.1"/>
    </source>
</evidence>
<accession>A0A382FAN2</accession>
<dbReference type="InterPro" id="IPR009010">
    <property type="entry name" value="Asp_de-COase-like_dom_sf"/>
</dbReference>
<proteinExistence type="predicted"/>
<feature type="non-terminal residue" evidence="3">
    <location>
        <position position="1"/>
    </location>
</feature>
<dbReference type="GO" id="GO:0043546">
    <property type="term" value="F:molybdopterin cofactor binding"/>
    <property type="evidence" value="ECO:0007669"/>
    <property type="project" value="InterPro"/>
</dbReference>
<dbReference type="AlphaFoldDB" id="A0A382FAN2"/>